<feature type="compositionally biased region" description="Low complexity" evidence="2">
    <location>
        <begin position="875"/>
        <end position="893"/>
    </location>
</feature>
<feature type="region of interest" description="Disordered" evidence="2">
    <location>
        <begin position="1776"/>
        <end position="1832"/>
    </location>
</feature>
<feature type="compositionally biased region" description="Basic and acidic residues" evidence="2">
    <location>
        <begin position="1418"/>
        <end position="1431"/>
    </location>
</feature>
<feature type="compositionally biased region" description="Polar residues" evidence="2">
    <location>
        <begin position="506"/>
        <end position="524"/>
    </location>
</feature>
<protein>
    <recommendedName>
        <fullName evidence="5">Chromo domain-containing protein</fullName>
    </recommendedName>
</protein>
<dbReference type="Gene3D" id="3.40.50.12360">
    <property type="match status" value="1"/>
</dbReference>
<comment type="caution">
    <text evidence="3">The sequence shown here is derived from an EMBL/GenBank/DDBJ whole genome shotgun (WGS) entry which is preliminary data.</text>
</comment>
<evidence type="ECO:0000256" key="2">
    <source>
        <dbReference type="SAM" id="MobiDB-lite"/>
    </source>
</evidence>
<dbReference type="CDD" id="cd00024">
    <property type="entry name" value="CD_CSD"/>
    <property type="match status" value="1"/>
</dbReference>
<evidence type="ECO:0000256" key="1">
    <source>
        <dbReference type="SAM" id="Coils"/>
    </source>
</evidence>
<feature type="compositionally biased region" description="Polar residues" evidence="2">
    <location>
        <begin position="118"/>
        <end position="135"/>
    </location>
</feature>
<feature type="compositionally biased region" description="Low complexity" evidence="2">
    <location>
        <begin position="1194"/>
        <end position="1203"/>
    </location>
</feature>
<feature type="region of interest" description="Disordered" evidence="2">
    <location>
        <begin position="1190"/>
        <end position="1217"/>
    </location>
</feature>
<feature type="compositionally biased region" description="Polar residues" evidence="2">
    <location>
        <begin position="710"/>
        <end position="725"/>
    </location>
</feature>
<dbReference type="InterPro" id="IPR038609">
    <property type="entry name" value="HDA1_su2/3_sf"/>
</dbReference>
<feature type="region of interest" description="Disordered" evidence="2">
    <location>
        <begin position="1406"/>
        <end position="1432"/>
    </location>
</feature>
<feature type="compositionally biased region" description="Low complexity" evidence="2">
    <location>
        <begin position="278"/>
        <end position="297"/>
    </location>
</feature>
<feature type="compositionally biased region" description="Polar residues" evidence="2">
    <location>
        <begin position="555"/>
        <end position="564"/>
    </location>
</feature>
<evidence type="ECO:0000313" key="4">
    <source>
        <dbReference type="Proteomes" id="UP001583186"/>
    </source>
</evidence>
<feature type="compositionally biased region" description="Polar residues" evidence="2">
    <location>
        <begin position="661"/>
        <end position="673"/>
    </location>
</feature>
<organism evidence="3 4">
    <name type="scientific">Sporothrix stenoceras</name>
    <dbReference type="NCBI Taxonomy" id="5173"/>
    <lineage>
        <taxon>Eukaryota</taxon>
        <taxon>Fungi</taxon>
        <taxon>Dikarya</taxon>
        <taxon>Ascomycota</taxon>
        <taxon>Pezizomycotina</taxon>
        <taxon>Sordariomycetes</taxon>
        <taxon>Sordariomycetidae</taxon>
        <taxon>Ophiostomatales</taxon>
        <taxon>Ophiostomataceae</taxon>
        <taxon>Sporothrix</taxon>
    </lineage>
</organism>
<feature type="compositionally biased region" description="Polar residues" evidence="2">
    <location>
        <begin position="601"/>
        <end position="623"/>
    </location>
</feature>
<feature type="coiled-coil region" evidence="1">
    <location>
        <begin position="1559"/>
        <end position="1653"/>
    </location>
</feature>
<feature type="compositionally biased region" description="Polar residues" evidence="2">
    <location>
        <begin position="738"/>
        <end position="747"/>
    </location>
</feature>
<feature type="compositionally biased region" description="Acidic residues" evidence="2">
    <location>
        <begin position="526"/>
        <end position="538"/>
    </location>
</feature>
<sequence>MDDTSPSAATPTLAPLAPPAVLPAQGPSVSIQNGRDSNSGRSNPPRNSFVPVIPPRSSSILKTASKQKETPAALPASSFTTTRVTRTSARRALAASQTPMPELASSHSPHTTLSSSSIAGPSTQPPLSTNPTKASKATKDPKEKSAKPAKSSKSSKTAKQKAQTPASDAAVDSQEGEWYAIKDIVDEKLVRGVRHYLIDWCNDPVSGKVYEKSWIPARDANKEAIDDWKLVKKALDASRSQVKAKPKSKTAKFAPVENSQSSYAESSNNVLTSQESQAPTVVSAESAASEAPQKAPARSLQRKRPISPSQKENADEDDEDEAEDAGPPPHKRRLVRGIRPDNSRALEPSQNSTSQGGGSQSQDLSQNFSQDLSQDLSQNQSQGPIATSSPPVIHEESVEPAIEQSTQESIQQSVEQDEVFSSQEFSSQEAAPALASNAAIPKTTTTIGTINIAPRPNFNPSDYIRTSQQDHAHLTNISRLALQPHGWMQPQSSVAFQFSPDHLGLLSSNDQQHPSLYHFSQHSNSQDEEVDIEEEDDFVQPLPHSGPTIPDSQPEDSSTLHTATSTNNSQSLFVDQYEDEAPVQAVPQTSQDLIEQPAPSEVTSGIPSQQQQQDEVTESSASRDAQVAPPHLAVPSQDNQQLRASADWASEEEPSAPIIQASANKSAASGSRSETLDFLTQPEPDFVLFTQESQQPSQQQVGKQTSQQTPGPVSSLNADSNNFSAVSVVPDSTRPIRVTTSNPTAAQTAHDDHHHSSSNPLPSSAQIVPPPLHSSSQGRDLIFNSPADFSVPRPSTPSQQPYRAPVALMAESPQPPMSAAQKLRAAMRAQFDEMERNSPAQITLTEDSDPLVEAEMRRMEQEIANEAAAREREQQQMQQQGSSQDESIASSSSNVLPVSAPLVPLADPLLSSTGALDVQPSFIAPQTIDATLPLLISPTALAQSGNIVDGSIGDSGDIHPGTIAPGDLSFVDADPMAASGLDLSPEPEAEFRGGDGDEAADDVDDVDAGEIDQPDAEELDDGPQEPSSPLAMEEDAADDEDDDLLSQAGPNFTTSSYVVTLPLAANTRQYYADLVVEKENERTIKEFSGAFSRDEFVAPSAETVARVDVLLRKLMDFSDLPTYYDSLPPMSKQAMMKHAVDTNSKYSFVHEFLDGISTLENDVLILVRKGVAMDYVEAIVSTAGIPVERYHAPGSTSSATTGSDSEKRRRRSSELSVVLADTTEMSEAMNADVTETDNFPPPNAFDIVIGFDHTARTTELIAYFLGEFSPKSMDDAAAALNNGRIARRQLPKPIVMLLVSAFTLEHIDVRLERNSVDDLERKNALLLCTLECLPQLRDCPPELLPAMPHEAAKAFADIVADPTKVLDWEPTPLPEDVFDIYMHSSGVASQPTFTQEETIDNRLLASRKRQLEDDGDEDGNRGNDTPKRMRLTETSTPIIRAVPNRFNDIIKYSLGRLDVAASSNDPVVEISLAQLEALASKVTYLESVLEEKEGIEAKQTDRLRTLDRHVKSQAATINDCQRRLVEAVNERGTFEKNHAIAVKEATATKEKLDACTASLAEVRTEKTTLETQLAGANALLAGSKQPDVAELGSARVALKEAQEKLAVLERKTSSADSDLTYARKAYQDASNSAIETSNENRTLKARIKELERLANDNLRSIHETNARDEAENYRRQWDEANTMLLERERELEWLREELRVLKNGRRETRQQSVPRSPRLSVISPRTVGRGSSVGVGNGGGASSSASVTPAPNLAPNMGGPPGAGYAVAARQSVSRGNSPVSANFDPSVYGGMSSGGNSGNGGNGGAAGGPPLPGMTYLNSGQGSGRWGHLRD</sequence>
<feature type="region of interest" description="Disordered" evidence="2">
    <location>
        <begin position="867"/>
        <end position="893"/>
    </location>
</feature>
<feature type="compositionally biased region" description="Polar residues" evidence="2">
    <location>
        <begin position="27"/>
        <end position="36"/>
    </location>
</feature>
<feature type="compositionally biased region" description="Low complexity" evidence="2">
    <location>
        <begin position="403"/>
        <end position="427"/>
    </location>
</feature>
<feature type="compositionally biased region" description="Low complexity" evidence="2">
    <location>
        <begin position="1742"/>
        <end position="1751"/>
    </location>
</feature>
<feature type="compositionally biased region" description="Gly residues" evidence="2">
    <location>
        <begin position="1792"/>
        <end position="1808"/>
    </location>
</feature>
<proteinExistence type="predicted"/>
<feature type="compositionally biased region" description="Low complexity" evidence="2">
    <location>
        <begin position="37"/>
        <end position="48"/>
    </location>
</feature>
<name>A0ABR3ZR55_9PEZI</name>
<feature type="compositionally biased region" description="Basic and acidic residues" evidence="2">
    <location>
        <begin position="137"/>
        <end position="146"/>
    </location>
</feature>
<feature type="compositionally biased region" description="Low complexity" evidence="2">
    <location>
        <begin position="76"/>
        <end position="96"/>
    </location>
</feature>
<feature type="region of interest" description="Disordered" evidence="2">
    <location>
        <begin position="1706"/>
        <end position="1758"/>
    </location>
</feature>
<dbReference type="EMBL" id="JAWCUI010000002">
    <property type="protein sequence ID" value="KAL1903173.1"/>
    <property type="molecule type" value="Genomic_DNA"/>
</dbReference>
<feature type="compositionally biased region" description="Low complexity" evidence="2">
    <location>
        <begin position="349"/>
        <end position="382"/>
    </location>
</feature>
<feature type="compositionally biased region" description="Low complexity" evidence="2">
    <location>
        <begin position="690"/>
        <end position="709"/>
    </location>
</feature>
<feature type="compositionally biased region" description="Low complexity" evidence="2">
    <location>
        <begin position="148"/>
        <end position="164"/>
    </location>
</feature>
<feature type="region of interest" description="Disordered" evidence="2">
    <location>
        <begin position="1"/>
        <end position="173"/>
    </location>
</feature>
<feature type="region of interest" description="Disordered" evidence="2">
    <location>
        <begin position="236"/>
        <end position="427"/>
    </location>
</feature>
<dbReference type="Gene3D" id="2.40.50.40">
    <property type="match status" value="1"/>
</dbReference>
<feature type="compositionally biased region" description="Acidic residues" evidence="2">
    <location>
        <begin position="314"/>
        <end position="324"/>
    </location>
</feature>
<feature type="compositionally biased region" description="Acidic residues" evidence="2">
    <location>
        <begin position="1032"/>
        <end position="1044"/>
    </location>
</feature>
<accession>A0ABR3ZR55</accession>
<keyword evidence="1" id="KW-0175">Coiled coil</keyword>
<evidence type="ECO:0000313" key="3">
    <source>
        <dbReference type="EMBL" id="KAL1903173.1"/>
    </source>
</evidence>
<feature type="compositionally biased region" description="Gly residues" evidence="2">
    <location>
        <begin position="1731"/>
        <end position="1741"/>
    </location>
</feature>
<feature type="region of interest" description="Disordered" evidence="2">
    <location>
        <begin position="505"/>
        <end position="564"/>
    </location>
</feature>
<feature type="compositionally biased region" description="Low complexity" evidence="2">
    <location>
        <begin position="105"/>
        <end position="117"/>
    </location>
</feature>
<evidence type="ECO:0008006" key="5">
    <source>
        <dbReference type="Google" id="ProtNLM"/>
    </source>
</evidence>
<dbReference type="Proteomes" id="UP001583186">
    <property type="component" value="Unassembled WGS sequence"/>
</dbReference>
<feature type="region of interest" description="Disordered" evidence="2">
    <location>
        <begin position="583"/>
        <end position="801"/>
    </location>
</feature>
<feature type="compositionally biased region" description="Polar residues" evidence="2">
    <location>
        <begin position="257"/>
        <end position="277"/>
    </location>
</feature>
<gene>
    <name evidence="3" type="ORF">Sste5346_000458</name>
</gene>
<feature type="region of interest" description="Disordered" evidence="2">
    <location>
        <begin position="977"/>
        <end position="1049"/>
    </location>
</feature>
<feature type="compositionally biased region" description="Acidic residues" evidence="2">
    <location>
        <begin position="996"/>
        <end position="1023"/>
    </location>
</feature>
<feature type="compositionally biased region" description="Low complexity" evidence="2">
    <location>
        <begin position="1"/>
        <end position="15"/>
    </location>
</feature>
<reference evidence="3 4" key="1">
    <citation type="journal article" date="2024" name="IMA Fungus">
        <title>IMA Genome - F19 : A genome assembly and annotation guide to empower mycologists, including annotated draft genome sequences of Ceratocystis pirilliformis, Diaporthe australafricana, Fusarium ophioides, Paecilomyces lecythidis, and Sporothrix stenoceras.</title>
        <authorList>
            <person name="Aylward J."/>
            <person name="Wilson A.M."/>
            <person name="Visagie C.M."/>
            <person name="Spraker J."/>
            <person name="Barnes I."/>
            <person name="Buitendag C."/>
            <person name="Ceriani C."/>
            <person name="Del Mar Angel L."/>
            <person name="du Plessis D."/>
            <person name="Fuchs T."/>
            <person name="Gasser K."/>
            <person name="Kramer D."/>
            <person name="Li W."/>
            <person name="Munsamy K."/>
            <person name="Piso A."/>
            <person name="Price J.L."/>
            <person name="Sonnekus B."/>
            <person name="Thomas C."/>
            <person name="van der Nest A."/>
            <person name="van Dijk A."/>
            <person name="van Heerden A."/>
            <person name="van Vuuren N."/>
            <person name="Yilmaz N."/>
            <person name="Duong T.A."/>
            <person name="van der Merwe N.A."/>
            <person name="Wingfield M.J."/>
            <person name="Wingfield B.D."/>
        </authorList>
    </citation>
    <scope>NUCLEOTIDE SEQUENCE [LARGE SCALE GENOMIC DNA]</scope>
    <source>
        <strain evidence="3 4">CMW 5346</strain>
    </source>
</reference>
<keyword evidence="4" id="KW-1185">Reference proteome</keyword>